<evidence type="ECO:0000256" key="4">
    <source>
        <dbReference type="ARBA" id="ARBA00023002"/>
    </source>
</evidence>
<reference evidence="8 9" key="1">
    <citation type="submission" date="2022-10" db="EMBL/GenBank/DDBJ databases">
        <authorList>
            <person name="Xie J."/>
            <person name="Shen N."/>
        </authorList>
    </citation>
    <scope>NUCLEOTIDE SEQUENCE [LARGE SCALE GENOMIC DNA]</scope>
    <source>
        <strain evidence="8 9">YIM65594</strain>
    </source>
</reference>
<accession>A0ABU6FJ61</accession>
<feature type="region of interest" description="Disordered" evidence="6">
    <location>
        <begin position="1"/>
        <end position="20"/>
    </location>
</feature>
<keyword evidence="5" id="KW-0408">Iron</keyword>
<dbReference type="RefSeq" id="WP_326023939.1">
    <property type="nucleotide sequence ID" value="NZ_JAOZYC010000207.1"/>
</dbReference>
<protein>
    <submittedName>
        <fullName evidence="8">TauD/TfdA family dioxygenase</fullName>
    </submittedName>
</protein>
<evidence type="ECO:0000256" key="2">
    <source>
        <dbReference type="ARBA" id="ARBA00022723"/>
    </source>
</evidence>
<dbReference type="PANTHER" id="PTHR30468:SF1">
    <property type="entry name" value="ALPHA-KETOGLUTARATE-DEPENDENT SULFONATE DIOXYGENASE"/>
    <property type="match status" value="1"/>
</dbReference>
<gene>
    <name evidence="8" type="ORF">OKJ99_42125</name>
</gene>
<sequence length="301" mass="33570">MTTSSDPVHTAAPALVPREFTTGGTGEPYRLLDLVPQTPGIGAEVRGLDLSADHGAETFAELKRALLEWKVLFFRDQRLTAQRQAEVAAHWGELEDHAFLPKVEGTKAIRLEHDGSRPGTENIWHSDVTFSETPPLGSLLRAVQVPEVGGDTLWADMGAAYDGLPQDVKDRIENLRAVNEIPLPKGGADAALVESIEAARAAREPVSHPVVRTHPETGRKLLYVNAVFTSRIEGLPEQESRDLLDLLFRQAHYPEYQVRFHWEPGSVAFWDNRAVQHYAVSDYFPRVRVMERVTVLGDRPY</sequence>
<feature type="domain" description="TauD/TfdA-like" evidence="7">
    <location>
        <begin position="36"/>
        <end position="294"/>
    </location>
</feature>
<keyword evidence="9" id="KW-1185">Reference proteome</keyword>
<evidence type="ECO:0000256" key="6">
    <source>
        <dbReference type="SAM" id="MobiDB-lite"/>
    </source>
</evidence>
<keyword evidence="2" id="KW-0479">Metal-binding</keyword>
<evidence type="ECO:0000256" key="5">
    <source>
        <dbReference type="ARBA" id="ARBA00023004"/>
    </source>
</evidence>
<dbReference type="GO" id="GO:0051213">
    <property type="term" value="F:dioxygenase activity"/>
    <property type="evidence" value="ECO:0007669"/>
    <property type="project" value="UniProtKB-KW"/>
</dbReference>
<dbReference type="Proteomes" id="UP001354931">
    <property type="component" value="Unassembled WGS sequence"/>
</dbReference>
<evidence type="ECO:0000313" key="9">
    <source>
        <dbReference type="Proteomes" id="UP001354931"/>
    </source>
</evidence>
<comment type="similarity">
    <text evidence="1">Belongs to the TfdA dioxygenase family.</text>
</comment>
<dbReference type="PANTHER" id="PTHR30468">
    <property type="entry name" value="ALPHA-KETOGLUTARATE-DEPENDENT SULFONATE DIOXYGENASE"/>
    <property type="match status" value="1"/>
</dbReference>
<dbReference type="Pfam" id="PF02668">
    <property type="entry name" value="TauD"/>
    <property type="match status" value="1"/>
</dbReference>
<comment type="caution">
    <text evidence="8">The sequence shown here is derived from an EMBL/GenBank/DDBJ whole genome shotgun (WGS) entry which is preliminary data.</text>
</comment>
<dbReference type="InterPro" id="IPR003819">
    <property type="entry name" value="TauD/TfdA-like"/>
</dbReference>
<dbReference type="EMBL" id="JAOZYC010000207">
    <property type="protein sequence ID" value="MEB8344094.1"/>
    <property type="molecule type" value="Genomic_DNA"/>
</dbReference>
<evidence type="ECO:0000256" key="3">
    <source>
        <dbReference type="ARBA" id="ARBA00022964"/>
    </source>
</evidence>
<keyword evidence="3 8" id="KW-0223">Dioxygenase</keyword>
<dbReference type="SUPFAM" id="SSF51197">
    <property type="entry name" value="Clavaminate synthase-like"/>
    <property type="match status" value="1"/>
</dbReference>
<dbReference type="Gene3D" id="3.60.130.10">
    <property type="entry name" value="Clavaminate synthase-like"/>
    <property type="match status" value="1"/>
</dbReference>
<name>A0ABU6FJ61_9ACTN</name>
<organism evidence="8 9">
    <name type="scientific">Streptomyces endophyticus</name>
    <dbReference type="NCBI Taxonomy" id="714166"/>
    <lineage>
        <taxon>Bacteria</taxon>
        <taxon>Bacillati</taxon>
        <taxon>Actinomycetota</taxon>
        <taxon>Actinomycetes</taxon>
        <taxon>Kitasatosporales</taxon>
        <taxon>Streptomycetaceae</taxon>
        <taxon>Streptomyces</taxon>
    </lineage>
</organism>
<evidence type="ECO:0000313" key="8">
    <source>
        <dbReference type="EMBL" id="MEB8344094.1"/>
    </source>
</evidence>
<keyword evidence="4" id="KW-0560">Oxidoreductase</keyword>
<evidence type="ECO:0000256" key="1">
    <source>
        <dbReference type="ARBA" id="ARBA00005896"/>
    </source>
</evidence>
<dbReference type="InterPro" id="IPR042098">
    <property type="entry name" value="TauD-like_sf"/>
</dbReference>
<evidence type="ECO:0000259" key="7">
    <source>
        <dbReference type="Pfam" id="PF02668"/>
    </source>
</evidence>
<proteinExistence type="inferred from homology"/>
<dbReference type="InterPro" id="IPR051323">
    <property type="entry name" value="AtsK-like"/>
</dbReference>